<dbReference type="Proteomes" id="UP001326715">
    <property type="component" value="Chromosome"/>
</dbReference>
<dbReference type="InterPro" id="IPR036388">
    <property type="entry name" value="WH-like_DNA-bd_sf"/>
</dbReference>
<dbReference type="PROSITE" id="PS50949">
    <property type="entry name" value="HTH_GNTR"/>
    <property type="match status" value="1"/>
</dbReference>
<dbReference type="EMBL" id="FPIZ01000033">
    <property type="protein sequence ID" value="SFW87745.1"/>
    <property type="molecule type" value="Genomic_DNA"/>
</dbReference>
<keyword evidence="1" id="KW-0805">Transcription regulation</keyword>
<dbReference type="InterPro" id="IPR036390">
    <property type="entry name" value="WH_DNA-bd_sf"/>
</dbReference>
<keyword evidence="2 5" id="KW-0238">DNA-binding</keyword>
<dbReference type="PRINTS" id="PR00035">
    <property type="entry name" value="HTHGNTR"/>
</dbReference>
<name>A0A1K1STT4_9BACT</name>
<dbReference type="SUPFAM" id="SSF46785">
    <property type="entry name" value="Winged helix' DNA-binding domain"/>
    <property type="match status" value="1"/>
</dbReference>
<reference evidence="5 7" key="1">
    <citation type="submission" date="2016-11" db="EMBL/GenBank/DDBJ databases">
        <authorList>
            <person name="Jaros S."/>
            <person name="Januszkiewicz K."/>
            <person name="Wedrychowicz H."/>
        </authorList>
    </citation>
    <scope>NUCLEOTIDE SEQUENCE [LARGE SCALE GENOMIC DNA]</scope>
    <source>
        <strain evidence="5 7">DSM 784</strain>
    </source>
</reference>
<dbReference type="SUPFAM" id="SSF48008">
    <property type="entry name" value="GntR ligand-binding domain-like"/>
    <property type="match status" value="1"/>
</dbReference>
<gene>
    <name evidence="5" type="ORF">SAMN05661012_06128</name>
    <name evidence="6" type="ORF">SR876_19225</name>
</gene>
<dbReference type="Pfam" id="PF00392">
    <property type="entry name" value="GntR"/>
    <property type="match status" value="1"/>
</dbReference>
<keyword evidence="8" id="KW-1185">Reference proteome</keyword>
<dbReference type="InterPro" id="IPR000524">
    <property type="entry name" value="Tscrpt_reg_HTH_GntR"/>
</dbReference>
<dbReference type="PANTHER" id="PTHR43537">
    <property type="entry name" value="TRANSCRIPTIONAL REGULATOR, GNTR FAMILY"/>
    <property type="match status" value="1"/>
</dbReference>
<accession>A0A1K1STT4</accession>
<organism evidence="5 7">
    <name type="scientific">Chitinophaga sancti</name>
    <dbReference type="NCBI Taxonomy" id="1004"/>
    <lineage>
        <taxon>Bacteria</taxon>
        <taxon>Pseudomonadati</taxon>
        <taxon>Bacteroidota</taxon>
        <taxon>Chitinophagia</taxon>
        <taxon>Chitinophagales</taxon>
        <taxon>Chitinophagaceae</taxon>
        <taxon>Chitinophaga</taxon>
    </lineage>
</organism>
<dbReference type="GO" id="GO:0003700">
    <property type="term" value="F:DNA-binding transcription factor activity"/>
    <property type="evidence" value="ECO:0007669"/>
    <property type="project" value="InterPro"/>
</dbReference>
<evidence type="ECO:0000313" key="7">
    <source>
        <dbReference type="Proteomes" id="UP000183788"/>
    </source>
</evidence>
<dbReference type="STRING" id="1004.SAMN05661012_06128"/>
<dbReference type="Proteomes" id="UP000183788">
    <property type="component" value="Unassembled WGS sequence"/>
</dbReference>
<sequence length="228" mass="25819">MMNKQSLPIRRNSLADEVAQRLQEQISLGNYKTGEKLPTEPALMEAFGVGRSSIREAVRILANSGILRVQQGLGTFVEEQAGIAEPLPQRLKRAQFEDLDEVRQLMELKIAQKAALNRTDEDIERMKTALKKRKEYGAANDVAACIDADIEFHVAIAQASNNSILMDLYRTVAIHLKAKFLERFKTTDTFTNTQHLHKQLLNSIVAQDDQKAWQCVQKIIDHTDSKYL</sequence>
<dbReference type="Pfam" id="PF07729">
    <property type="entry name" value="FCD"/>
    <property type="match status" value="1"/>
</dbReference>
<proteinExistence type="predicted"/>
<keyword evidence="3" id="KW-0804">Transcription</keyword>
<dbReference type="Gene3D" id="1.20.120.530">
    <property type="entry name" value="GntR ligand-binding domain-like"/>
    <property type="match status" value="1"/>
</dbReference>
<evidence type="ECO:0000256" key="3">
    <source>
        <dbReference type="ARBA" id="ARBA00023163"/>
    </source>
</evidence>
<feature type="domain" description="HTH gntR-type" evidence="4">
    <location>
        <begin position="12"/>
        <end position="80"/>
    </location>
</feature>
<dbReference type="GO" id="GO:0003677">
    <property type="term" value="F:DNA binding"/>
    <property type="evidence" value="ECO:0007669"/>
    <property type="project" value="UniProtKB-KW"/>
</dbReference>
<evidence type="ECO:0000256" key="2">
    <source>
        <dbReference type="ARBA" id="ARBA00023125"/>
    </source>
</evidence>
<dbReference type="SMART" id="SM00895">
    <property type="entry name" value="FCD"/>
    <property type="match status" value="1"/>
</dbReference>
<evidence type="ECO:0000256" key="1">
    <source>
        <dbReference type="ARBA" id="ARBA00023015"/>
    </source>
</evidence>
<dbReference type="OrthoDB" id="9799482at2"/>
<protein>
    <submittedName>
        <fullName evidence="5">DNA-binding transcriptional regulator, FadR family</fullName>
    </submittedName>
    <submittedName>
        <fullName evidence="6">FadR/GntR family transcriptional regulator</fullName>
    </submittedName>
</protein>
<evidence type="ECO:0000259" key="4">
    <source>
        <dbReference type="PROSITE" id="PS50949"/>
    </source>
</evidence>
<evidence type="ECO:0000313" key="5">
    <source>
        <dbReference type="EMBL" id="SFW87745.1"/>
    </source>
</evidence>
<dbReference type="InterPro" id="IPR008920">
    <property type="entry name" value="TF_FadR/GntR_C"/>
</dbReference>
<dbReference type="AlphaFoldDB" id="A0A1K1STT4"/>
<dbReference type="Gene3D" id="1.10.10.10">
    <property type="entry name" value="Winged helix-like DNA-binding domain superfamily/Winged helix DNA-binding domain"/>
    <property type="match status" value="1"/>
</dbReference>
<dbReference type="CDD" id="cd07377">
    <property type="entry name" value="WHTH_GntR"/>
    <property type="match status" value="1"/>
</dbReference>
<dbReference type="PANTHER" id="PTHR43537:SF47">
    <property type="entry name" value="REGULATORY PROTEIN GNTR HTH"/>
    <property type="match status" value="1"/>
</dbReference>
<dbReference type="EMBL" id="CP140154">
    <property type="protein sequence ID" value="WQG87054.1"/>
    <property type="molecule type" value="Genomic_DNA"/>
</dbReference>
<evidence type="ECO:0000313" key="8">
    <source>
        <dbReference type="Proteomes" id="UP001326715"/>
    </source>
</evidence>
<evidence type="ECO:0000313" key="6">
    <source>
        <dbReference type="EMBL" id="WQG87054.1"/>
    </source>
</evidence>
<dbReference type="SMART" id="SM00345">
    <property type="entry name" value="HTH_GNTR"/>
    <property type="match status" value="1"/>
</dbReference>
<dbReference type="InterPro" id="IPR011711">
    <property type="entry name" value="GntR_C"/>
</dbReference>
<reference evidence="6 8" key="2">
    <citation type="submission" date="2023-11" db="EMBL/GenBank/DDBJ databases">
        <title>MicrobeMod: A computational toolkit for identifying prokaryotic methylation and restriction-modification with nanopore sequencing.</title>
        <authorList>
            <person name="Crits-Christoph A."/>
            <person name="Kang S.C."/>
            <person name="Lee H."/>
            <person name="Ostrov N."/>
        </authorList>
    </citation>
    <scope>NUCLEOTIDE SEQUENCE [LARGE SCALE GENOMIC DNA]</scope>
    <source>
        <strain evidence="6 8">ATCC 23090</strain>
    </source>
</reference>
<dbReference type="RefSeq" id="WP_083571885.1">
    <property type="nucleotide sequence ID" value="NZ_CBHWAX010000201.1"/>
</dbReference>